<organism evidence="1 2">
    <name type="scientific">Hydatigena taeniaeformis</name>
    <name type="common">Feline tapeworm</name>
    <name type="synonym">Taenia taeniaeformis</name>
    <dbReference type="NCBI Taxonomy" id="6205"/>
    <lineage>
        <taxon>Eukaryota</taxon>
        <taxon>Metazoa</taxon>
        <taxon>Spiralia</taxon>
        <taxon>Lophotrochozoa</taxon>
        <taxon>Platyhelminthes</taxon>
        <taxon>Cestoda</taxon>
        <taxon>Eucestoda</taxon>
        <taxon>Cyclophyllidea</taxon>
        <taxon>Taeniidae</taxon>
        <taxon>Hydatigera</taxon>
    </lineage>
</organism>
<sequence length="146" mass="16490">MRLSDPFLAVEKAIRSNISEVMDKLTYLLADRIARIMQSWKPQPPTPTDEMRSVFKCISKLTDSTSDILSSEMLTNLLLRVHAEIKASLRSRLTDLALFPDGGPKQGLVNSELVIYMKFLCALTPTLAQFTDECDDIWPSRIAEEN</sequence>
<dbReference type="EMBL" id="UYWX01005419">
    <property type="protein sequence ID" value="VDM25710.1"/>
    <property type="molecule type" value="Genomic_DNA"/>
</dbReference>
<evidence type="ECO:0000313" key="1">
    <source>
        <dbReference type="EMBL" id="VDM25710.1"/>
    </source>
</evidence>
<evidence type="ECO:0000313" key="2">
    <source>
        <dbReference type="Proteomes" id="UP000274429"/>
    </source>
</evidence>
<gene>
    <name evidence="1" type="ORF">TTAC_LOCUS4818</name>
</gene>
<dbReference type="Proteomes" id="UP000274429">
    <property type="component" value="Unassembled WGS sequence"/>
</dbReference>
<keyword evidence="2" id="KW-1185">Reference proteome</keyword>
<dbReference type="Gene3D" id="1.20.1280.130">
    <property type="match status" value="1"/>
</dbReference>
<protein>
    <submittedName>
        <fullName evidence="1">Uncharacterized protein</fullName>
    </submittedName>
</protein>
<dbReference type="AlphaFoldDB" id="A0A3P7ER33"/>
<dbReference type="OrthoDB" id="10259024at2759"/>
<reference evidence="1 2" key="1">
    <citation type="submission" date="2018-11" db="EMBL/GenBank/DDBJ databases">
        <authorList>
            <consortium name="Pathogen Informatics"/>
        </authorList>
    </citation>
    <scope>NUCLEOTIDE SEQUENCE [LARGE SCALE GENOMIC DNA]</scope>
</reference>
<name>A0A3P7ER33_HYDTA</name>
<proteinExistence type="predicted"/>
<accession>A0A3P7ER33</accession>